<feature type="domain" description="MAM" evidence="1">
    <location>
        <begin position="110"/>
        <end position="265"/>
    </location>
</feature>
<dbReference type="Pfam" id="PF00629">
    <property type="entry name" value="MAM"/>
    <property type="match status" value="2"/>
</dbReference>
<proteinExistence type="predicted"/>
<dbReference type="Gene3D" id="2.60.120.200">
    <property type="match status" value="3"/>
</dbReference>
<organism evidence="2 3">
    <name type="scientific">Exaiptasia diaphana</name>
    <name type="common">Tropical sea anemone</name>
    <name type="synonym">Aiptasia pulchella</name>
    <dbReference type="NCBI Taxonomy" id="2652724"/>
    <lineage>
        <taxon>Eukaryota</taxon>
        <taxon>Metazoa</taxon>
        <taxon>Cnidaria</taxon>
        <taxon>Anthozoa</taxon>
        <taxon>Hexacorallia</taxon>
        <taxon>Actiniaria</taxon>
        <taxon>Aiptasiidae</taxon>
        <taxon>Exaiptasia</taxon>
    </lineage>
</organism>
<dbReference type="SUPFAM" id="SSF49899">
    <property type="entry name" value="Concanavalin A-like lectins/glucanases"/>
    <property type="match status" value="3"/>
</dbReference>
<evidence type="ECO:0000313" key="3">
    <source>
        <dbReference type="Proteomes" id="UP000887567"/>
    </source>
</evidence>
<dbReference type="EnsemblMetazoa" id="XM_028662255.1">
    <property type="protein sequence ID" value="XP_028518056.1"/>
    <property type="gene ID" value="LOC114576132"/>
</dbReference>
<dbReference type="GeneID" id="114576132"/>
<name>A0A913YVJ0_EXADI</name>
<dbReference type="PANTHER" id="PTHR23282:SF101">
    <property type="entry name" value="MAM DOMAIN-CONTAINING PROTEIN"/>
    <property type="match status" value="1"/>
</dbReference>
<evidence type="ECO:0000259" key="1">
    <source>
        <dbReference type="PROSITE" id="PS50060"/>
    </source>
</evidence>
<protein>
    <recommendedName>
        <fullName evidence="1">MAM domain-containing protein</fullName>
    </recommendedName>
</protein>
<dbReference type="AlphaFoldDB" id="A0A913YVJ0"/>
<feature type="domain" description="MAM" evidence="1">
    <location>
        <begin position="295"/>
        <end position="388"/>
    </location>
</feature>
<feature type="domain" description="MAM" evidence="1">
    <location>
        <begin position="1"/>
        <end position="90"/>
    </location>
</feature>
<dbReference type="InterPro" id="IPR051560">
    <property type="entry name" value="MAM_domain-containing"/>
</dbReference>
<sequence>MMFRYQMYGGGVDTVAAIVTRSNNSIKEAVWFKYGDQSNNLWRNVCLALEYDGDYKVSFEAVFSSNKTTDNWSIALGSLLLDDYVSVCKTNHSFHNISYLDPARSEISTANCSFKGTSCGWRTAVNLMVQDGLLWKTRNKKADFKGITDPNLPSYIHTSAGNESSENKTKAILISPRLLGPSCMTLTYSMSNATSKLAIVLLKKRNPFVFLKLWETNNTGKAVKKIKISLTYDKPFQVLVIGYPSPEQEDIILYNVLFLSGRCYDGYTTGQDESGLRSNVIYVKSSFTNAQIASPWMTGQQCMNFFYRISDGPFADYTSYIAVFIHIMARSDLKPLWVKSHNGVHKWNNAEIFYSNTKLFQFIIEMRSENASSTAIDDITFSQAPCSHHGEIVTYYLKKNAVKQEYKIERHPLVYNGYSMVMEFQIERSLNNLSSGLHCVNPKPSHRKEIVSKEKDLWKDKYNLPMDCFFLNTSANVKRLYAFYDADFEKQVEYTLTNASCQCHPKVKTFAIKNARIPGNYEFTFKHNKVICEYTKDSQKAFEKLPAVFIYCGTMAVLKCTVVVPSTRQLSNYEL</sequence>
<dbReference type="KEGG" id="epa:114576132"/>
<dbReference type="PANTHER" id="PTHR23282">
    <property type="entry name" value="APICAL ENDOSOMAL GLYCOPROTEIN PRECURSOR"/>
    <property type="match status" value="1"/>
</dbReference>
<dbReference type="Proteomes" id="UP000887567">
    <property type="component" value="Unplaced"/>
</dbReference>
<dbReference type="PROSITE" id="PS50060">
    <property type="entry name" value="MAM_2"/>
    <property type="match status" value="3"/>
</dbReference>
<dbReference type="InterPro" id="IPR013320">
    <property type="entry name" value="ConA-like_dom_sf"/>
</dbReference>
<accession>A0A913YVJ0</accession>
<keyword evidence="3" id="KW-1185">Reference proteome</keyword>
<reference evidence="2" key="1">
    <citation type="submission" date="2022-11" db="UniProtKB">
        <authorList>
            <consortium name="EnsemblMetazoa"/>
        </authorList>
    </citation>
    <scope>IDENTIFICATION</scope>
</reference>
<dbReference type="SMART" id="SM00137">
    <property type="entry name" value="MAM"/>
    <property type="match status" value="1"/>
</dbReference>
<dbReference type="RefSeq" id="XP_028518056.1">
    <property type="nucleotide sequence ID" value="XM_028662255.1"/>
</dbReference>
<dbReference type="InterPro" id="IPR000998">
    <property type="entry name" value="MAM_dom"/>
</dbReference>
<dbReference type="GO" id="GO:0016020">
    <property type="term" value="C:membrane"/>
    <property type="evidence" value="ECO:0007669"/>
    <property type="project" value="InterPro"/>
</dbReference>
<evidence type="ECO:0000313" key="2">
    <source>
        <dbReference type="EnsemblMetazoa" id="XP_028518056.1"/>
    </source>
</evidence>